<proteinExistence type="inferred from homology"/>
<name>A0A3M2L352_9NOCA</name>
<feature type="domain" description="Nitroreductase" evidence="3">
    <location>
        <begin position="14"/>
        <end position="58"/>
    </location>
</feature>
<dbReference type="PANTHER" id="PTHR43673:SF10">
    <property type="entry name" value="NADH DEHYDROGENASE_NAD(P)H NITROREDUCTASE XCC3605-RELATED"/>
    <property type="match status" value="1"/>
</dbReference>
<keyword evidence="2" id="KW-0560">Oxidoreductase</keyword>
<dbReference type="SUPFAM" id="SSF55469">
    <property type="entry name" value="FMN-dependent nitroreductase-like"/>
    <property type="match status" value="1"/>
</dbReference>
<dbReference type="AlphaFoldDB" id="A0A3M2L352"/>
<dbReference type="EMBL" id="RFFH01000008">
    <property type="protein sequence ID" value="RMI30943.1"/>
    <property type="molecule type" value="Genomic_DNA"/>
</dbReference>
<evidence type="ECO:0000313" key="4">
    <source>
        <dbReference type="EMBL" id="RMI30943.1"/>
    </source>
</evidence>
<dbReference type="InterPro" id="IPR000415">
    <property type="entry name" value="Nitroreductase-like"/>
</dbReference>
<gene>
    <name evidence="4" type="ORF">EBN03_20165</name>
</gene>
<organism evidence="4 5">
    <name type="scientific">Nocardia stercoris</name>
    <dbReference type="NCBI Taxonomy" id="2483361"/>
    <lineage>
        <taxon>Bacteria</taxon>
        <taxon>Bacillati</taxon>
        <taxon>Actinomycetota</taxon>
        <taxon>Actinomycetes</taxon>
        <taxon>Mycobacteriales</taxon>
        <taxon>Nocardiaceae</taxon>
        <taxon>Nocardia</taxon>
    </lineage>
</organism>
<dbReference type="Gene3D" id="3.40.109.10">
    <property type="entry name" value="NADH Oxidase"/>
    <property type="match status" value="1"/>
</dbReference>
<dbReference type="OrthoDB" id="9802510at2"/>
<evidence type="ECO:0000256" key="1">
    <source>
        <dbReference type="ARBA" id="ARBA00007118"/>
    </source>
</evidence>
<dbReference type="InterPro" id="IPR029479">
    <property type="entry name" value="Nitroreductase"/>
</dbReference>
<comment type="similarity">
    <text evidence="1">Belongs to the nitroreductase family.</text>
</comment>
<evidence type="ECO:0000259" key="3">
    <source>
        <dbReference type="Pfam" id="PF00881"/>
    </source>
</evidence>
<evidence type="ECO:0000256" key="2">
    <source>
        <dbReference type="ARBA" id="ARBA00023002"/>
    </source>
</evidence>
<dbReference type="PANTHER" id="PTHR43673">
    <property type="entry name" value="NAD(P)H NITROREDUCTASE YDGI-RELATED"/>
    <property type="match status" value="1"/>
</dbReference>
<protein>
    <submittedName>
        <fullName evidence="4">Nitroreductase</fullName>
    </submittedName>
</protein>
<comment type="caution">
    <text evidence="4">The sequence shown here is derived from an EMBL/GenBank/DDBJ whole genome shotgun (WGS) entry which is preliminary data.</text>
</comment>
<accession>A0A3M2L352</accession>
<dbReference type="Proteomes" id="UP000279275">
    <property type="component" value="Unassembled WGS sequence"/>
</dbReference>
<reference evidence="4 5" key="1">
    <citation type="submission" date="2018-10" db="EMBL/GenBank/DDBJ databases">
        <title>Isolation from cow dung.</title>
        <authorList>
            <person name="Ling L."/>
        </authorList>
    </citation>
    <scope>NUCLEOTIDE SEQUENCE [LARGE SCALE GENOMIC DNA]</scope>
    <source>
        <strain evidence="4 5">NEAU-LL90</strain>
    </source>
</reference>
<evidence type="ECO:0000313" key="5">
    <source>
        <dbReference type="Proteomes" id="UP000279275"/>
    </source>
</evidence>
<dbReference type="Pfam" id="PF00881">
    <property type="entry name" value="Nitroreductase"/>
    <property type="match status" value="1"/>
</dbReference>
<keyword evidence="5" id="KW-1185">Reference proteome</keyword>
<dbReference type="GO" id="GO:0016491">
    <property type="term" value="F:oxidoreductase activity"/>
    <property type="evidence" value="ECO:0007669"/>
    <property type="project" value="UniProtKB-KW"/>
</dbReference>
<sequence>MDSPVEQQTLHPLLRARYSPAGFDPDHEVTVDEIDLLLEAARWAPSAGNSQPWAFVPARRGDPIHPTITRHLARSSRAWAADASALIVNLTRRFVDDTDLPYSDFADYDLGQAVAHLTIQAQAMDLACHQFRAFDLAALSADLAPAPGWHIVSMTAIGRPAGPLATERGRRSVADLRRDAFAPN</sequence>